<keyword evidence="3 6" id="KW-0812">Transmembrane</keyword>
<dbReference type="Proteomes" id="UP000325292">
    <property type="component" value="Chromosome"/>
</dbReference>
<dbReference type="InterPro" id="IPR005828">
    <property type="entry name" value="MFS_sugar_transport-like"/>
</dbReference>
<feature type="transmembrane region" description="Helical" evidence="6">
    <location>
        <begin position="88"/>
        <end position="108"/>
    </location>
</feature>
<feature type="transmembrane region" description="Helical" evidence="6">
    <location>
        <begin position="175"/>
        <end position="194"/>
    </location>
</feature>
<dbReference type="EMBL" id="CP019454">
    <property type="protein sequence ID" value="AUW92979.1"/>
    <property type="molecule type" value="Genomic_DNA"/>
</dbReference>
<feature type="domain" description="Major facilitator superfamily (MFS) profile" evidence="7">
    <location>
        <begin position="23"/>
        <end position="444"/>
    </location>
</feature>
<feature type="transmembrane region" description="Helical" evidence="6">
    <location>
        <begin position="415"/>
        <end position="439"/>
    </location>
</feature>
<gene>
    <name evidence="8" type="ORF">BXT84_02625</name>
</gene>
<dbReference type="SUPFAM" id="SSF103473">
    <property type="entry name" value="MFS general substrate transporter"/>
    <property type="match status" value="1"/>
</dbReference>
<feature type="transmembrane region" description="Helical" evidence="6">
    <location>
        <begin position="147"/>
        <end position="169"/>
    </location>
</feature>
<keyword evidence="9" id="KW-1185">Reference proteome</keyword>
<dbReference type="PANTHER" id="PTHR23511:SF34">
    <property type="entry name" value="SYNAPTIC VESICLE GLYCOPROTEIN 2"/>
    <property type="match status" value="1"/>
</dbReference>
<feature type="transmembrane region" description="Helical" evidence="6">
    <location>
        <begin position="21"/>
        <end position="49"/>
    </location>
</feature>
<feature type="transmembrane region" description="Helical" evidence="6">
    <location>
        <begin position="356"/>
        <end position="377"/>
    </location>
</feature>
<keyword evidence="5 6" id="KW-0472">Membrane</keyword>
<dbReference type="InterPro" id="IPR020846">
    <property type="entry name" value="MFS_dom"/>
</dbReference>
<dbReference type="PROSITE" id="PS50850">
    <property type="entry name" value="MFS"/>
    <property type="match status" value="1"/>
</dbReference>
<keyword evidence="2" id="KW-0813">Transport</keyword>
<evidence type="ECO:0000256" key="3">
    <source>
        <dbReference type="ARBA" id="ARBA00022692"/>
    </source>
</evidence>
<accession>A0ABM6RNU0</accession>
<evidence type="ECO:0000256" key="6">
    <source>
        <dbReference type="SAM" id="Phobius"/>
    </source>
</evidence>
<feature type="transmembrane region" description="Helical" evidence="6">
    <location>
        <begin position="304"/>
        <end position="321"/>
    </location>
</feature>
<evidence type="ECO:0000256" key="1">
    <source>
        <dbReference type="ARBA" id="ARBA00004651"/>
    </source>
</evidence>
<evidence type="ECO:0000259" key="7">
    <source>
        <dbReference type="PROSITE" id="PS50850"/>
    </source>
</evidence>
<evidence type="ECO:0000256" key="5">
    <source>
        <dbReference type="ARBA" id="ARBA00023136"/>
    </source>
</evidence>
<feature type="transmembrane region" description="Helical" evidence="6">
    <location>
        <begin position="262"/>
        <end position="284"/>
    </location>
</feature>
<dbReference type="PANTHER" id="PTHR23511">
    <property type="entry name" value="SYNAPTIC VESICLE GLYCOPROTEIN 2"/>
    <property type="match status" value="1"/>
</dbReference>
<organism evidence="8 9">
    <name type="scientific">Sulfobacillus thermotolerans</name>
    <dbReference type="NCBI Taxonomy" id="338644"/>
    <lineage>
        <taxon>Bacteria</taxon>
        <taxon>Bacillati</taxon>
        <taxon>Bacillota</taxon>
        <taxon>Clostridia</taxon>
        <taxon>Eubacteriales</taxon>
        <taxon>Clostridiales Family XVII. Incertae Sedis</taxon>
        <taxon>Sulfobacillus</taxon>
    </lineage>
</organism>
<comment type="subcellular location">
    <subcellularLocation>
        <location evidence="1">Cell membrane</location>
        <topology evidence="1">Multi-pass membrane protein</topology>
    </subcellularLocation>
</comment>
<evidence type="ECO:0000256" key="2">
    <source>
        <dbReference type="ARBA" id="ARBA00022448"/>
    </source>
</evidence>
<evidence type="ECO:0000313" key="9">
    <source>
        <dbReference type="Proteomes" id="UP000325292"/>
    </source>
</evidence>
<dbReference type="InterPro" id="IPR005829">
    <property type="entry name" value="Sugar_transporter_CS"/>
</dbReference>
<sequence length="450" mass="48671">MAFNRTLAEGINHMPLGRQHYRIWITAAAGFLFEGLDLTIAGGILIALIKAFHLNNTYAGVIGSTALAGYVVGVAIAGWLGDKFGRKFVISYTLLVFTLLTLLSALSWNGIIFGILRFLVGIGVGGESAIVTPYLAEIIPARVRGRLLGLSDAMFTVGAIIASVVNLVVIPAGPWGWRLALVIAGLPAAYVWVIRRNLPESPQWLANHHQLEEAEAVIRQLAPINETSDLDPPIGHPVSSASFKTTEHPSNNLYTLLWSTPYARITAALWIVWFFIELVYYGFLVWLPELLVKHGFTVVKSLEYAFLMNIAALLGGIGASFVQDSRLGRKSSIIFFFFLSGIASYLFSISHTDSGILAAGATLSFLLNGLFSMLYTFTPEQYASWNRSTGQGFASGVGHIGGVIGPLLIGVVLSAIGMAGIFGLFAVFLLVPIVAVLFLRETRAQPVERT</sequence>
<feature type="transmembrane region" description="Helical" evidence="6">
    <location>
        <begin position="61"/>
        <end position="81"/>
    </location>
</feature>
<evidence type="ECO:0000256" key="4">
    <source>
        <dbReference type="ARBA" id="ARBA00022989"/>
    </source>
</evidence>
<feature type="transmembrane region" description="Helical" evidence="6">
    <location>
        <begin position="389"/>
        <end position="409"/>
    </location>
</feature>
<dbReference type="InterPro" id="IPR036259">
    <property type="entry name" value="MFS_trans_sf"/>
</dbReference>
<dbReference type="Pfam" id="PF00083">
    <property type="entry name" value="Sugar_tr"/>
    <property type="match status" value="1"/>
</dbReference>
<feature type="transmembrane region" description="Helical" evidence="6">
    <location>
        <begin position="333"/>
        <end position="350"/>
    </location>
</feature>
<proteinExistence type="predicted"/>
<evidence type="ECO:0000313" key="8">
    <source>
        <dbReference type="EMBL" id="AUW92979.1"/>
    </source>
</evidence>
<dbReference type="Gene3D" id="1.20.1250.20">
    <property type="entry name" value="MFS general substrate transporter like domains"/>
    <property type="match status" value="1"/>
</dbReference>
<reference evidence="8 9" key="1">
    <citation type="journal article" date="2019" name="Sci. Rep.">
        <title>Sulfobacillus thermotolerans: new insights into resistance and metabolic capacities of acidophilic chemolithotrophs.</title>
        <authorList>
            <person name="Panyushkina A.E."/>
            <person name="Babenko V.V."/>
            <person name="Nikitina A.S."/>
            <person name="Selezneva O.V."/>
            <person name="Tsaplina I.A."/>
            <person name="Letarova M.A."/>
            <person name="Kostryukova E.S."/>
            <person name="Letarov A.V."/>
        </authorList>
    </citation>
    <scope>NUCLEOTIDE SEQUENCE [LARGE SCALE GENOMIC DNA]</scope>
    <source>
        <strain evidence="8 9">Kr1</strain>
    </source>
</reference>
<name>A0ABM6RNU0_9FIRM</name>
<feature type="transmembrane region" description="Helical" evidence="6">
    <location>
        <begin position="114"/>
        <end position="135"/>
    </location>
</feature>
<protein>
    <recommendedName>
        <fullName evidence="7">Major facilitator superfamily (MFS) profile domain-containing protein</fullName>
    </recommendedName>
</protein>
<dbReference type="PROSITE" id="PS00217">
    <property type="entry name" value="SUGAR_TRANSPORT_2"/>
    <property type="match status" value="1"/>
</dbReference>
<keyword evidence="4 6" id="KW-1133">Transmembrane helix</keyword>